<dbReference type="CDD" id="cd03139">
    <property type="entry name" value="GATase1_PfpI_2"/>
    <property type="match status" value="1"/>
</dbReference>
<dbReference type="InterPro" id="IPR002818">
    <property type="entry name" value="DJ-1/PfpI"/>
</dbReference>
<dbReference type="InterPro" id="IPR029062">
    <property type="entry name" value="Class_I_gatase-like"/>
</dbReference>
<dbReference type="EMBL" id="QGTD01000004">
    <property type="protein sequence ID" value="PWU70116.1"/>
    <property type="molecule type" value="Genomic_DNA"/>
</dbReference>
<dbReference type="OrthoDB" id="9803764at2"/>
<feature type="domain" description="DJ-1/PfpI" evidence="1">
    <location>
        <begin position="2"/>
        <end position="176"/>
    </location>
</feature>
<keyword evidence="3" id="KW-1185">Reference proteome</keyword>
<evidence type="ECO:0000259" key="1">
    <source>
        <dbReference type="Pfam" id="PF01965"/>
    </source>
</evidence>
<gene>
    <name evidence="2" type="ORF">DLJ74_02535</name>
</gene>
<dbReference type="AlphaFoldDB" id="A0A317L3N2"/>
<dbReference type="PANTHER" id="PTHR43130:SF2">
    <property type="entry name" value="DJ-1_PFPI DOMAIN-CONTAINING PROTEIN"/>
    <property type="match status" value="1"/>
</dbReference>
<sequence length="326" mass="35343">MNIQIVLFDGFDLLDVIAPFEVFEAAAMFSKKDIDLQLVSAEGERTVLSGSNQITLQASSKLDLTRKGLILIPGASGTMDEIPARLKKAADTDLSSLLKKALMTPDILITTVCGGSIILSMNGLLEGRHAVTHHMGMDLLTATNTIAVKARVVDDGDLVTGGGVTSGLDVALYLVERELGPQIALAVEQLFEYERRGTVWKKEGEKLKEIKQVESEKVIDTTIQLNEIKRFIGKWDTTIATPVGNQSVLFNLYMKEGQLAGKATQGGDSIILDNLVLDGSQLRWSMKVTKPMRLTLKCTVSVNGHEMHGEAKAGMLPSSKLAGHRL</sequence>
<protein>
    <submittedName>
        <fullName evidence="2">DJ-1/PfpI family protein</fullName>
    </submittedName>
</protein>
<dbReference type="Gene3D" id="3.40.50.880">
    <property type="match status" value="1"/>
</dbReference>
<evidence type="ECO:0000313" key="2">
    <source>
        <dbReference type="EMBL" id="PWU70116.1"/>
    </source>
</evidence>
<dbReference type="RefSeq" id="WP_109983462.1">
    <property type="nucleotide sequence ID" value="NZ_QGTD01000004.1"/>
</dbReference>
<dbReference type="Pfam" id="PF01965">
    <property type="entry name" value="DJ-1_PfpI"/>
    <property type="match status" value="1"/>
</dbReference>
<dbReference type="SUPFAM" id="SSF52317">
    <property type="entry name" value="Class I glutamine amidotransferase-like"/>
    <property type="match status" value="1"/>
</dbReference>
<name>A0A317L3N2_9BACI</name>
<dbReference type="PANTHER" id="PTHR43130">
    <property type="entry name" value="ARAC-FAMILY TRANSCRIPTIONAL REGULATOR"/>
    <property type="match status" value="1"/>
</dbReference>
<dbReference type="InterPro" id="IPR052158">
    <property type="entry name" value="INH-QAR"/>
</dbReference>
<dbReference type="GO" id="GO:0006355">
    <property type="term" value="P:regulation of DNA-templated transcription"/>
    <property type="evidence" value="ECO:0007669"/>
    <property type="project" value="TreeGrafter"/>
</dbReference>
<organism evidence="2 3">
    <name type="scientific">Gracilibacillus dipsosauri</name>
    <dbReference type="NCBI Taxonomy" id="178340"/>
    <lineage>
        <taxon>Bacteria</taxon>
        <taxon>Bacillati</taxon>
        <taxon>Bacillota</taxon>
        <taxon>Bacilli</taxon>
        <taxon>Bacillales</taxon>
        <taxon>Bacillaceae</taxon>
        <taxon>Gracilibacillus</taxon>
    </lineage>
</organism>
<evidence type="ECO:0000313" key="3">
    <source>
        <dbReference type="Proteomes" id="UP000245624"/>
    </source>
</evidence>
<dbReference type="Proteomes" id="UP000245624">
    <property type="component" value="Unassembled WGS sequence"/>
</dbReference>
<reference evidence="2 3" key="1">
    <citation type="submission" date="2018-05" db="EMBL/GenBank/DDBJ databases">
        <title>Genomic analysis of Gracilibacillus dipsosauri DD1 reveals novel features of a salt-tolerant amylase.</title>
        <authorList>
            <person name="Deutch C.E."/>
            <person name="Yang S."/>
        </authorList>
    </citation>
    <scope>NUCLEOTIDE SEQUENCE [LARGE SCALE GENOMIC DNA]</scope>
    <source>
        <strain evidence="2 3">DD1</strain>
    </source>
</reference>
<accession>A0A317L3N2</accession>
<proteinExistence type="predicted"/>
<comment type="caution">
    <text evidence="2">The sequence shown here is derived from an EMBL/GenBank/DDBJ whole genome shotgun (WGS) entry which is preliminary data.</text>
</comment>